<evidence type="ECO:0000256" key="1">
    <source>
        <dbReference type="SAM" id="MobiDB-lite"/>
    </source>
</evidence>
<keyword evidence="4" id="KW-1185">Reference proteome</keyword>
<organism evidence="3 4">
    <name type="scientific">Geosmithia morbida</name>
    <dbReference type="NCBI Taxonomy" id="1094350"/>
    <lineage>
        <taxon>Eukaryota</taxon>
        <taxon>Fungi</taxon>
        <taxon>Dikarya</taxon>
        <taxon>Ascomycota</taxon>
        <taxon>Pezizomycotina</taxon>
        <taxon>Sordariomycetes</taxon>
        <taxon>Hypocreomycetidae</taxon>
        <taxon>Hypocreales</taxon>
        <taxon>Bionectriaceae</taxon>
        <taxon>Geosmithia</taxon>
    </lineage>
</organism>
<dbReference type="GeneID" id="55972086"/>
<feature type="compositionally biased region" description="Polar residues" evidence="1">
    <location>
        <begin position="448"/>
        <end position="471"/>
    </location>
</feature>
<dbReference type="AlphaFoldDB" id="A0A9P5D5U5"/>
<dbReference type="SUPFAM" id="SSF55961">
    <property type="entry name" value="Bet v1-like"/>
    <property type="match status" value="1"/>
</dbReference>
<feature type="compositionally biased region" description="Polar residues" evidence="1">
    <location>
        <begin position="70"/>
        <end position="79"/>
    </location>
</feature>
<keyword evidence="3" id="KW-0540">Nuclease</keyword>
<feature type="region of interest" description="Disordered" evidence="1">
    <location>
        <begin position="424"/>
        <end position="494"/>
    </location>
</feature>
<name>A0A9P5D5U5_9HYPO</name>
<feature type="compositionally biased region" description="Basic and acidic residues" evidence="1">
    <location>
        <begin position="475"/>
        <end position="494"/>
    </location>
</feature>
<feature type="region of interest" description="Disordered" evidence="1">
    <location>
        <begin position="343"/>
        <end position="394"/>
    </location>
</feature>
<dbReference type="InterPro" id="IPR051213">
    <property type="entry name" value="START_lipid_transfer"/>
</dbReference>
<dbReference type="InterPro" id="IPR023393">
    <property type="entry name" value="START-like_dom_sf"/>
</dbReference>
<feature type="region of interest" description="Disordered" evidence="1">
    <location>
        <begin position="38"/>
        <end position="79"/>
    </location>
</feature>
<feature type="compositionally biased region" description="Low complexity" evidence="1">
    <location>
        <begin position="353"/>
        <end position="368"/>
    </location>
</feature>
<reference evidence="3" key="1">
    <citation type="submission" date="2020-03" db="EMBL/GenBank/DDBJ databases">
        <title>Site-based positive gene gene selection in Geosmithia morbida across the United States reveals a broad range of putative effectors and factors for local host and environmental adapation.</title>
        <authorList>
            <person name="Onufrak A."/>
            <person name="Murdoch R.W."/>
            <person name="Gazis R."/>
            <person name="Huff M."/>
            <person name="Staton M."/>
            <person name="Klingeman W."/>
            <person name="Hadziabdic D."/>
        </authorList>
    </citation>
    <scope>NUCLEOTIDE SEQUENCE</scope>
    <source>
        <strain evidence="3">1262</strain>
    </source>
</reference>
<feature type="domain" description="DUF3074" evidence="2">
    <location>
        <begin position="125"/>
        <end position="340"/>
    </location>
</feature>
<dbReference type="RefSeq" id="XP_035322797.1">
    <property type="nucleotide sequence ID" value="XM_035467831.1"/>
</dbReference>
<sequence>MGGRQEAFRSLGPIDWEDVPHHELGAFLDEVVTEAHITADSIPSATSSSATSEGPESKSTEPNAPKPNLGQFSDRTSRLQWPTQEAIEKSRELQSDWKEIKVNARENPLNVQVYKLASKDGRGAWFARRSTHQDLTFEQWRDALDNEFIESIKVQKGPGSGAIRGIGADRRVEHRNVPNAGNVNVFQLSAQFPGPTAPRDFITLLLTSERSTTAYNFPRPLRQYIIVSKPCTHNDARPRQGIIRGQYESIELIREVPTINPSDKNSLSTPNLLQGKQPGPDPDLKSSASDAGNDKSEPPVAIEWLMVTRSDPGGSVPRFMIEKGTPPGIVNDAGKFLTWARRRSGNKPDEAPAAKQDTATATAAPAAPKVSSHDAKNTTTKIDEEQTAAAVEQEDESWGLWGMVTGAFGAASSVVSGGLKWQFSGAEEEEDKDDSESESLTSSETSSINSFASALEGSQASYQGSKSQPISVSDMRSEGKLKEHNSNQHKELRRLEERLQRLDAKVAKIAEEREGKLLVGKEKEAAALAKSREKHEREIAKQEAKYRNQVKKLEQRREQAERKAEQRRKKAEERERANDLKLMLNKARAERDIALKKVQLLETRVGELQTENTRLKAGGKFGGESDSSSSNLTGKRSAKS</sequence>
<dbReference type="EMBL" id="JAANYQ010000005">
    <property type="protein sequence ID" value="KAF4124145.1"/>
    <property type="molecule type" value="Genomic_DNA"/>
</dbReference>
<gene>
    <name evidence="3" type="ORF">GMORB2_5861</name>
</gene>
<accession>A0A9P5D5U5</accession>
<feature type="compositionally biased region" description="Acidic residues" evidence="1">
    <location>
        <begin position="426"/>
        <end position="437"/>
    </location>
</feature>
<dbReference type="GO" id="GO:0004527">
    <property type="term" value="F:exonuclease activity"/>
    <property type="evidence" value="ECO:0007669"/>
    <property type="project" value="UniProtKB-KW"/>
</dbReference>
<dbReference type="InterPro" id="IPR024500">
    <property type="entry name" value="DUF3074"/>
</dbReference>
<feature type="region of interest" description="Disordered" evidence="1">
    <location>
        <begin position="607"/>
        <end position="640"/>
    </location>
</feature>
<proteinExistence type="predicted"/>
<dbReference type="Pfam" id="PF11274">
    <property type="entry name" value="DUF3074"/>
    <property type="match status" value="1"/>
</dbReference>
<keyword evidence="3" id="KW-0378">Hydrolase</keyword>
<comment type="caution">
    <text evidence="3">The sequence shown here is derived from an EMBL/GenBank/DDBJ whole genome shotgun (WGS) entry which is preliminary data.</text>
</comment>
<dbReference type="OrthoDB" id="5403181at2759"/>
<feature type="compositionally biased region" description="Basic and acidic residues" evidence="1">
    <location>
        <begin position="371"/>
        <end position="384"/>
    </location>
</feature>
<feature type="compositionally biased region" description="Polar residues" evidence="1">
    <location>
        <begin position="625"/>
        <end position="640"/>
    </location>
</feature>
<keyword evidence="3" id="KW-0269">Exonuclease</keyword>
<protein>
    <submittedName>
        <fullName evidence="3">DNA repair exonuclease SbcCD ATPase subunit</fullName>
    </submittedName>
</protein>
<feature type="region of interest" description="Disordered" evidence="1">
    <location>
        <begin position="258"/>
        <end position="297"/>
    </location>
</feature>
<feature type="compositionally biased region" description="Polar residues" evidence="1">
    <location>
        <begin position="259"/>
        <end position="274"/>
    </location>
</feature>
<dbReference type="Gene3D" id="3.30.530.20">
    <property type="match status" value="1"/>
</dbReference>
<feature type="compositionally biased region" description="Low complexity" evidence="1">
    <location>
        <begin position="41"/>
        <end position="54"/>
    </location>
</feature>
<feature type="region of interest" description="Disordered" evidence="1">
    <location>
        <begin position="526"/>
        <end position="577"/>
    </location>
</feature>
<dbReference type="PANTHER" id="PTHR19308">
    <property type="entry name" value="PHOSPHATIDYLCHOLINE TRANSFER PROTEIN"/>
    <property type="match status" value="1"/>
</dbReference>
<evidence type="ECO:0000313" key="3">
    <source>
        <dbReference type="EMBL" id="KAF4124145.1"/>
    </source>
</evidence>
<feature type="compositionally biased region" description="Low complexity" evidence="1">
    <location>
        <begin position="438"/>
        <end position="447"/>
    </location>
</feature>
<dbReference type="Proteomes" id="UP000749293">
    <property type="component" value="Unassembled WGS sequence"/>
</dbReference>
<dbReference type="PANTHER" id="PTHR19308:SF14">
    <property type="entry name" value="START DOMAIN-CONTAINING PROTEIN"/>
    <property type="match status" value="1"/>
</dbReference>
<evidence type="ECO:0000313" key="4">
    <source>
        <dbReference type="Proteomes" id="UP000749293"/>
    </source>
</evidence>
<evidence type="ECO:0000259" key="2">
    <source>
        <dbReference type="Pfam" id="PF11274"/>
    </source>
</evidence>